<gene>
    <name evidence="1" type="ORF">EYF80_019836</name>
</gene>
<keyword evidence="2" id="KW-1185">Reference proteome</keyword>
<dbReference type="Proteomes" id="UP000314294">
    <property type="component" value="Unassembled WGS sequence"/>
</dbReference>
<accession>A0A4Z2HYB0</accession>
<evidence type="ECO:0000313" key="1">
    <source>
        <dbReference type="EMBL" id="TNN69963.1"/>
    </source>
</evidence>
<organism evidence="1 2">
    <name type="scientific">Liparis tanakae</name>
    <name type="common">Tanaka's snailfish</name>
    <dbReference type="NCBI Taxonomy" id="230148"/>
    <lineage>
        <taxon>Eukaryota</taxon>
        <taxon>Metazoa</taxon>
        <taxon>Chordata</taxon>
        <taxon>Craniata</taxon>
        <taxon>Vertebrata</taxon>
        <taxon>Euteleostomi</taxon>
        <taxon>Actinopterygii</taxon>
        <taxon>Neopterygii</taxon>
        <taxon>Teleostei</taxon>
        <taxon>Neoteleostei</taxon>
        <taxon>Acanthomorphata</taxon>
        <taxon>Eupercaria</taxon>
        <taxon>Perciformes</taxon>
        <taxon>Cottioidei</taxon>
        <taxon>Cottales</taxon>
        <taxon>Liparidae</taxon>
        <taxon>Liparis</taxon>
    </lineage>
</organism>
<comment type="caution">
    <text evidence="1">The sequence shown here is derived from an EMBL/GenBank/DDBJ whole genome shotgun (WGS) entry which is preliminary data.</text>
</comment>
<protein>
    <submittedName>
        <fullName evidence="1">Uncharacterized protein</fullName>
    </submittedName>
</protein>
<name>A0A4Z2HYB0_9TELE</name>
<reference evidence="1 2" key="1">
    <citation type="submission" date="2019-03" db="EMBL/GenBank/DDBJ databases">
        <title>First draft genome of Liparis tanakae, snailfish: a comprehensive survey of snailfish specific genes.</title>
        <authorList>
            <person name="Kim W."/>
            <person name="Song I."/>
            <person name="Jeong J.-H."/>
            <person name="Kim D."/>
            <person name="Kim S."/>
            <person name="Ryu S."/>
            <person name="Song J.Y."/>
            <person name="Lee S.K."/>
        </authorList>
    </citation>
    <scope>NUCLEOTIDE SEQUENCE [LARGE SCALE GENOMIC DNA]</scope>
    <source>
        <tissue evidence="1">Muscle</tissue>
    </source>
</reference>
<proteinExistence type="predicted"/>
<sequence>MKPAEGGDRRAALAAPSPRCAARAEEASCREASGNLLLGVESVVVVARNGVLDHQRFPAPEADG</sequence>
<dbReference type="AlphaFoldDB" id="A0A4Z2HYB0"/>
<evidence type="ECO:0000313" key="2">
    <source>
        <dbReference type="Proteomes" id="UP000314294"/>
    </source>
</evidence>
<dbReference type="EMBL" id="SRLO01000169">
    <property type="protein sequence ID" value="TNN69963.1"/>
    <property type="molecule type" value="Genomic_DNA"/>
</dbReference>